<comment type="caution">
    <text evidence="2">The sequence shown here is derived from an EMBL/GenBank/DDBJ whole genome shotgun (WGS) entry which is preliminary data.</text>
</comment>
<dbReference type="SUPFAM" id="SSF103473">
    <property type="entry name" value="MFS general substrate transporter"/>
    <property type="match status" value="1"/>
</dbReference>
<dbReference type="Pfam" id="PF05631">
    <property type="entry name" value="MFS_5"/>
    <property type="match status" value="1"/>
</dbReference>
<dbReference type="GO" id="GO:0016020">
    <property type="term" value="C:membrane"/>
    <property type="evidence" value="ECO:0007669"/>
    <property type="project" value="InterPro"/>
</dbReference>
<dbReference type="InterPro" id="IPR036259">
    <property type="entry name" value="MFS_trans_sf"/>
</dbReference>
<feature type="transmembrane region" description="Helical" evidence="1">
    <location>
        <begin position="129"/>
        <end position="150"/>
    </location>
</feature>
<keyword evidence="1" id="KW-0812">Transmembrane</keyword>
<reference evidence="2 3" key="1">
    <citation type="journal article" date="2018" name="PLoS Genet.">
        <title>Population sequencing reveals clonal diversity and ancestral inbreeding in the grapevine cultivar Chardonnay.</title>
        <authorList>
            <person name="Roach M.J."/>
            <person name="Johnson D.L."/>
            <person name="Bohlmann J."/>
            <person name="van Vuuren H.J."/>
            <person name="Jones S.J."/>
            <person name="Pretorius I.S."/>
            <person name="Schmidt S.A."/>
            <person name="Borneman A.R."/>
        </authorList>
    </citation>
    <scope>NUCLEOTIDE SEQUENCE [LARGE SCALE GENOMIC DNA]</scope>
    <source>
        <strain evidence="3">cv. Chardonnay</strain>
        <tissue evidence="2">Leaf</tissue>
    </source>
</reference>
<feature type="transmembrane region" description="Helical" evidence="1">
    <location>
        <begin position="201"/>
        <end position="219"/>
    </location>
</feature>
<gene>
    <name evidence="2" type="primary">Mfsd5</name>
    <name evidence="2" type="ORF">CK203_024221</name>
</gene>
<accession>A0A438I4V2</accession>
<dbReference type="EMBL" id="QGNW01000143">
    <property type="protein sequence ID" value="RVW91722.1"/>
    <property type="molecule type" value="Genomic_DNA"/>
</dbReference>
<keyword evidence="1" id="KW-0472">Membrane</keyword>
<dbReference type="PANTHER" id="PTHR23516:SF16">
    <property type="entry name" value="MOLYBDATE-ANION TRANSPORTER"/>
    <property type="match status" value="1"/>
</dbReference>
<sequence>MEVFYFLVFGGLAAVVAALELSKTSKDRINTSTAFTSFKNNYLLVYSLMMAGDWLQGPYVYYLYSQYGFGKGDIGQLFIAGFGSSMLFGTIVGSLADKQGRKRACVTYCITYILSCITKHSPQYKILMLGRILGGIATSLLFSAFESWLVAEHNKRGFEQQWLSLTFSKAIFLGNGLIAILSGLFGNVLVDTLGLGPVAPFDAAACFLAIGMAIILSSWTENYGDPSESKDLLTQFKGAAVAIASGAFLTLLYFQLL</sequence>
<dbReference type="PANTHER" id="PTHR23516">
    <property type="entry name" value="SAM (S-ADENOSYL METHIONINE) TRANSPORTER"/>
    <property type="match status" value="1"/>
</dbReference>
<evidence type="ECO:0000313" key="2">
    <source>
        <dbReference type="EMBL" id="RVW91722.1"/>
    </source>
</evidence>
<dbReference type="GO" id="GO:0015098">
    <property type="term" value="F:molybdate ion transmembrane transporter activity"/>
    <property type="evidence" value="ECO:0007669"/>
    <property type="project" value="InterPro"/>
</dbReference>
<name>A0A438I4V2_VITVI</name>
<proteinExistence type="predicted"/>
<protein>
    <submittedName>
        <fullName evidence="2">Molybdate-anion transporter</fullName>
    </submittedName>
</protein>
<feature type="transmembrane region" description="Helical" evidence="1">
    <location>
        <begin position="43"/>
        <end position="62"/>
    </location>
</feature>
<dbReference type="Proteomes" id="UP000288805">
    <property type="component" value="Unassembled WGS sequence"/>
</dbReference>
<dbReference type="InterPro" id="IPR008509">
    <property type="entry name" value="MOT2/MFSD5"/>
</dbReference>
<feature type="transmembrane region" description="Helical" evidence="1">
    <location>
        <begin position="170"/>
        <end position="189"/>
    </location>
</feature>
<feature type="transmembrane region" description="Helical" evidence="1">
    <location>
        <begin position="74"/>
        <end position="96"/>
    </location>
</feature>
<evidence type="ECO:0000313" key="3">
    <source>
        <dbReference type="Proteomes" id="UP000288805"/>
    </source>
</evidence>
<evidence type="ECO:0000256" key="1">
    <source>
        <dbReference type="SAM" id="Phobius"/>
    </source>
</evidence>
<organism evidence="2 3">
    <name type="scientific">Vitis vinifera</name>
    <name type="common">Grape</name>
    <dbReference type="NCBI Taxonomy" id="29760"/>
    <lineage>
        <taxon>Eukaryota</taxon>
        <taxon>Viridiplantae</taxon>
        <taxon>Streptophyta</taxon>
        <taxon>Embryophyta</taxon>
        <taxon>Tracheophyta</taxon>
        <taxon>Spermatophyta</taxon>
        <taxon>Magnoliopsida</taxon>
        <taxon>eudicotyledons</taxon>
        <taxon>Gunneridae</taxon>
        <taxon>Pentapetalae</taxon>
        <taxon>rosids</taxon>
        <taxon>Vitales</taxon>
        <taxon>Vitaceae</taxon>
        <taxon>Viteae</taxon>
        <taxon>Vitis</taxon>
    </lineage>
</organism>
<feature type="transmembrane region" description="Helical" evidence="1">
    <location>
        <begin position="239"/>
        <end position="256"/>
    </location>
</feature>
<dbReference type="Gene3D" id="1.20.1250.20">
    <property type="entry name" value="MFS general substrate transporter like domains"/>
    <property type="match status" value="1"/>
</dbReference>
<keyword evidence="1" id="KW-1133">Transmembrane helix</keyword>
<feature type="transmembrane region" description="Helical" evidence="1">
    <location>
        <begin position="6"/>
        <end position="22"/>
    </location>
</feature>
<dbReference type="AlphaFoldDB" id="A0A438I4V2"/>